<comment type="caution">
    <text evidence="2">The sequence shown here is derived from an EMBL/GenBank/DDBJ whole genome shotgun (WGS) entry which is preliminary data.</text>
</comment>
<dbReference type="STRING" id="337451.A0A3S3N8C1"/>
<dbReference type="OrthoDB" id="1736261at2759"/>
<protein>
    <submittedName>
        <fullName evidence="2">Protein kinase domain-containing protein</fullName>
    </submittedName>
</protein>
<sequence>MLPLKSIFVYLHACHSCFSDELLLEEDISNVSSISFGVINVMHLHHASDTSSLIGGIGRFNRTCNLTHIDSSSSSTDKRKNGLVQAFSHPECSTPSVHDMHAGYAHPKLLSHHMPHFPQNSPSRFCQRPVQRFSHMQSTSGHSEHSHPKGQLSPFIGITASPHSRGTNTFANGMPWGQRAGHPITTIPPTSHPHKDYGRIT</sequence>
<dbReference type="EMBL" id="QPKB01000006">
    <property type="protein sequence ID" value="RWR87242.1"/>
    <property type="molecule type" value="Genomic_DNA"/>
</dbReference>
<dbReference type="AlphaFoldDB" id="A0A3S3N8C1"/>
<organism evidence="2 3">
    <name type="scientific">Cinnamomum micranthum f. kanehirae</name>
    <dbReference type="NCBI Taxonomy" id="337451"/>
    <lineage>
        <taxon>Eukaryota</taxon>
        <taxon>Viridiplantae</taxon>
        <taxon>Streptophyta</taxon>
        <taxon>Embryophyta</taxon>
        <taxon>Tracheophyta</taxon>
        <taxon>Spermatophyta</taxon>
        <taxon>Magnoliopsida</taxon>
        <taxon>Magnoliidae</taxon>
        <taxon>Laurales</taxon>
        <taxon>Lauraceae</taxon>
        <taxon>Cinnamomum</taxon>
    </lineage>
</organism>
<evidence type="ECO:0000313" key="2">
    <source>
        <dbReference type="EMBL" id="RWR87242.1"/>
    </source>
</evidence>
<accession>A0A3S3N8C1</accession>
<keyword evidence="3" id="KW-1185">Reference proteome</keyword>
<reference evidence="2 3" key="1">
    <citation type="journal article" date="2019" name="Nat. Plants">
        <title>Stout camphor tree genome fills gaps in understanding of flowering plant genome evolution.</title>
        <authorList>
            <person name="Chaw S.M."/>
            <person name="Liu Y.C."/>
            <person name="Wu Y.W."/>
            <person name="Wang H.Y."/>
            <person name="Lin C.I."/>
            <person name="Wu C.S."/>
            <person name="Ke H.M."/>
            <person name="Chang L.Y."/>
            <person name="Hsu C.Y."/>
            <person name="Yang H.T."/>
            <person name="Sudianto E."/>
            <person name="Hsu M.H."/>
            <person name="Wu K.P."/>
            <person name="Wang L.N."/>
            <person name="Leebens-Mack J.H."/>
            <person name="Tsai I.J."/>
        </authorList>
    </citation>
    <scope>NUCLEOTIDE SEQUENCE [LARGE SCALE GENOMIC DNA]</scope>
    <source>
        <strain evidence="3">cv. Chaw 1501</strain>
        <tissue evidence="2">Young leaves</tissue>
    </source>
</reference>
<feature type="region of interest" description="Disordered" evidence="1">
    <location>
        <begin position="180"/>
        <end position="201"/>
    </location>
</feature>
<keyword evidence="2" id="KW-0418">Kinase</keyword>
<keyword evidence="2" id="KW-0808">Transferase</keyword>
<gene>
    <name evidence="2" type="ORF">CKAN_01617900</name>
</gene>
<evidence type="ECO:0000256" key="1">
    <source>
        <dbReference type="SAM" id="MobiDB-lite"/>
    </source>
</evidence>
<dbReference type="Proteomes" id="UP000283530">
    <property type="component" value="Unassembled WGS sequence"/>
</dbReference>
<name>A0A3S3N8C1_9MAGN</name>
<proteinExistence type="predicted"/>
<evidence type="ECO:0000313" key="3">
    <source>
        <dbReference type="Proteomes" id="UP000283530"/>
    </source>
</evidence>
<dbReference type="GO" id="GO:0016301">
    <property type="term" value="F:kinase activity"/>
    <property type="evidence" value="ECO:0007669"/>
    <property type="project" value="UniProtKB-KW"/>
</dbReference>